<dbReference type="OrthoDB" id="3035462at2"/>
<organism evidence="1 2">
    <name type="scientific">Bacillus thermotolerans</name>
    <name type="common">Quasibacillus thermotolerans</name>
    <dbReference type="NCBI Taxonomy" id="1221996"/>
    <lineage>
        <taxon>Bacteria</taxon>
        <taxon>Bacillati</taxon>
        <taxon>Bacillota</taxon>
        <taxon>Bacilli</taxon>
        <taxon>Bacillales</taxon>
        <taxon>Bacillaceae</taxon>
        <taxon>Bacillus</taxon>
    </lineage>
</organism>
<dbReference type="STRING" id="1221996.QY95_04025"/>
<accession>A0A0F5HL78</accession>
<keyword evidence="2" id="KW-1185">Reference proteome</keyword>
<reference evidence="1" key="1">
    <citation type="submission" date="2015-02" db="EMBL/GenBank/DDBJ databases">
        <title>Genome Assembly of Bacillaceae bacterium MTCC 8252.</title>
        <authorList>
            <person name="Verma A."/>
            <person name="Khatri I."/>
            <person name="Mual P."/>
            <person name="Subramanian S."/>
            <person name="Krishnamurthi S."/>
        </authorList>
    </citation>
    <scope>NUCLEOTIDE SEQUENCE [LARGE SCALE GENOMIC DNA]</scope>
    <source>
        <strain evidence="1">MTCC 8252</strain>
    </source>
</reference>
<sequence length="107" mass="12335">MGIKGTGFKGLGKELNKLAENAKKLEEGQSVTFTELFTERFMSKYTRFTSIEEFFEKSPFEVQTNEDFDKINKAELDKYVSENTQFSSWENMLGEAGKEHIARQLGF</sequence>
<dbReference type="Proteomes" id="UP000031563">
    <property type="component" value="Unassembled WGS sequence"/>
</dbReference>
<evidence type="ECO:0000313" key="1">
    <source>
        <dbReference type="EMBL" id="KKB34139.1"/>
    </source>
</evidence>
<name>A0A0F5HL78_BACTR</name>
<dbReference type="RefSeq" id="WP_040048111.1">
    <property type="nucleotide sequence ID" value="NZ_JWIR02000089.1"/>
</dbReference>
<dbReference type="EMBL" id="JWIR02000089">
    <property type="protein sequence ID" value="KKB34139.1"/>
    <property type="molecule type" value="Genomic_DNA"/>
</dbReference>
<comment type="caution">
    <text evidence="1">The sequence shown here is derived from an EMBL/GenBank/DDBJ whole genome shotgun (WGS) entry which is preliminary data.</text>
</comment>
<evidence type="ECO:0000313" key="2">
    <source>
        <dbReference type="Proteomes" id="UP000031563"/>
    </source>
</evidence>
<gene>
    <name evidence="1" type="ORF">QY95_04025</name>
</gene>
<dbReference type="AlphaFoldDB" id="A0A0F5HL78"/>
<protein>
    <submittedName>
        <fullName evidence="1">Uncharacterized protein</fullName>
    </submittedName>
</protein>
<proteinExistence type="predicted"/>